<dbReference type="Pfam" id="PF25612">
    <property type="entry name" value="DUF7940"/>
    <property type="match status" value="1"/>
</dbReference>
<dbReference type="EMBL" id="AAGHOJ010000072">
    <property type="protein sequence ID" value="EBO1428181.1"/>
    <property type="molecule type" value="Genomic_DNA"/>
</dbReference>
<feature type="transmembrane region" description="Helical" evidence="1">
    <location>
        <begin position="55"/>
        <end position="75"/>
    </location>
</feature>
<gene>
    <name evidence="2" type="ORF">D5Q97_23205</name>
</gene>
<dbReference type="InterPro" id="IPR057700">
    <property type="entry name" value="DUF7940"/>
</dbReference>
<evidence type="ECO:0000256" key="1">
    <source>
        <dbReference type="SAM" id="Phobius"/>
    </source>
</evidence>
<proteinExistence type="predicted"/>
<keyword evidence="1" id="KW-0472">Membrane</keyword>
<dbReference type="AlphaFoldDB" id="A0A5T9SMG7"/>
<evidence type="ECO:0000313" key="2">
    <source>
        <dbReference type="EMBL" id="EBO1428181.1"/>
    </source>
</evidence>
<keyword evidence="1" id="KW-1133">Transmembrane helix</keyword>
<feature type="transmembrane region" description="Helical" evidence="1">
    <location>
        <begin position="21"/>
        <end position="43"/>
    </location>
</feature>
<sequence>MVRRLTKRVELVPNWKRAWKWASIQISTIGLILFSAVDIIQPMFSGLPRHLLDQIPHGSGVAIGLFALNIIGRLIRLKPKEEDSHGSK</sequence>
<accession>A0A5T9SMG7</accession>
<keyword evidence="1" id="KW-0812">Transmembrane</keyword>
<organism evidence="2">
    <name type="scientific">Salmonella enterica</name>
    <name type="common">Salmonella choleraesuis</name>
    <dbReference type="NCBI Taxonomy" id="28901"/>
    <lineage>
        <taxon>Bacteria</taxon>
        <taxon>Pseudomonadati</taxon>
        <taxon>Pseudomonadota</taxon>
        <taxon>Gammaproteobacteria</taxon>
        <taxon>Enterobacterales</taxon>
        <taxon>Enterobacteriaceae</taxon>
        <taxon>Salmonella</taxon>
    </lineage>
</organism>
<comment type="caution">
    <text evidence="2">The sequence shown here is derived from an EMBL/GenBank/DDBJ whole genome shotgun (WGS) entry which is preliminary data.</text>
</comment>
<name>A0A5T9SMG7_SALER</name>
<protein>
    <submittedName>
        <fullName evidence="2">Uncharacterized protein</fullName>
    </submittedName>
</protein>
<reference evidence="2" key="1">
    <citation type="submission" date="2018-10" db="EMBL/GenBank/DDBJ databases">
        <authorList>
            <consortium name="Veterinary Laboratory Investigation and Response Network"/>
        </authorList>
    </citation>
    <scope>NUCLEOTIDE SEQUENCE</scope>
    <source>
        <strain evidence="2">SAL-18-VL-OH-GA-0003</strain>
    </source>
</reference>